<organism evidence="1">
    <name type="scientific">viral metagenome</name>
    <dbReference type="NCBI Taxonomy" id="1070528"/>
    <lineage>
        <taxon>unclassified sequences</taxon>
        <taxon>metagenomes</taxon>
        <taxon>organismal metagenomes</taxon>
    </lineage>
</organism>
<dbReference type="Pfam" id="PF19063">
    <property type="entry name" value="DUF5759"/>
    <property type="match status" value="1"/>
</dbReference>
<reference evidence="1" key="1">
    <citation type="journal article" date="2020" name="Nature">
        <title>Giant virus diversity and host interactions through global metagenomics.</title>
        <authorList>
            <person name="Schulz F."/>
            <person name="Roux S."/>
            <person name="Paez-Espino D."/>
            <person name="Jungbluth S."/>
            <person name="Walsh D.A."/>
            <person name="Denef V.J."/>
            <person name="McMahon K.D."/>
            <person name="Konstantinidis K.T."/>
            <person name="Eloe-Fadrosh E.A."/>
            <person name="Kyrpides N.C."/>
            <person name="Woyke T."/>
        </authorList>
    </citation>
    <scope>NUCLEOTIDE SEQUENCE</scope>
    <source>
        <strain evidence="1">GVMAG-S-3300012919-55</strain>
    </source>
</reference>
<proteinExistence type="predicted"/>
<protein>
    <submittedName>
        <fullName evidence="1">Uncharacterized protein</fullName>
    </submittedName>
</protein>
<evidence type="ECO:0000313" key="1">
    <source>
        <dbReference type="EMBL" id="QHU18057.1"/>
    </source>
</evidence>
<dbReference type="InterPro" id="IPR043977">
    <property type="entry name" value="DUF5759"/>
</dbReference>
<dbReference type="AlphaFoldDB" id="A0A6C0KMS6"/>
<sequence>MNEVPHLNIDELYEKKKEVDVNRVNIYNKLLLKIHAKIKTSSRQQVQNEFCYYVMPEVLIGYPNYNFEECLMYVLSSLQDDGFLTKYVHPNLILISWRHWIPQYVRDEIKKKTGKTIDKFGKEIISNNVLNKPDKKVSFKNDTKKEEHKYNQGFKPSGKFIYGKDVLSTINDIL</sequence>
<accession>A0A6C0KMS6</accession>
<name>A0A6C0KMS6_9ZZZZ</name>
<dbReference type="EMBL" id="MN740923">
    <property type="protein sequence ID" value="QHU18057.1"/>
    <property type="molecule type" value="Genomic_DNA"/>
</dbReference>